<dbReference type="AlphaFoldDB" id="Q3SFN9"/>
<dbReference type="InterPro" id="IPR006015">
    <property type="entry name" value="Universal_stress_UspA"/>
</dbReference>
<keyword evidence="4" id="KW-1185">Reference proteome</keyword>
<dbReference type="eggNOG" id="COG0589">
    <property type="taxonomic scope" value="Bacteria"/>
</dbReference>
<dbReference type="KEGG" id="tbd:Tbd_2614"/>
<organism evidence="3 4">
    <name type="scientific">Thiobacillus denitrificans (strain ATCC 25259 / T1)</name>
    <dbReference type="NCBI Taxonomy" id="292415"/>
    <lineage>
        <taxon>Bacteria</taxon>
        <taxon>Pseudomonadati</taxon>
        <taxon>Pseudomonadota</taxon>
        <taxon>Betaproteobacteria</taxon>
        <taxon>Nitrosomonadales</taxon>
        <taxon>Thiobacillaceae</taxon>
        <taxon>Thiobacillus</taxon>
    </lineage>
</organism>
<dbReference type="InterPro" id="IPR014729">
    <property type="entry name" value="Rossmann-like_a/b/a_fold"/>
</dbReference>
<evidence type="ECO:0000313" key="3">
    <source>
        <dbReference type="EMBL" id="AAZ98567.1"/>
    </source>
</evidence>
<dbReference type="RefSeq" id="WP_011313126.1">
    <property type="nucleotide sequence ID" value="NC_007404.1"/>
</dbReference>
<dbReference type="HOGENOM" id="CLU_049301_2_1_4"/>
<dbReference type="Pfam" id="PF00582">
    <property type="entry name" value="Usp"/>
    <property type="match status" value="2"/>
</dbReference>
<reference evidence="3 4" key="1">
    <citation type="journal article" date="2006" name="J. Bacteriol.">
        <title>The genome sequence of the obligately chemolithoautotrophic, facultatively anaerobic bacterium Thiobacillus denitrificans.</title>
        <authorList>
            <person name="Beller H.R."/>
            <person name="Chain P.S."/>
            <person name="Letain T.E."/>
            <person name="Chakicherla A."/>
            <person name="Larimer F.W."/>
            <person name="Richardson P.M."/>
            <person name="Coleman M.A."/>
            <person name="Wood A.P."/>
            <person name="Kelly D.P."/>
        </authorList>
    </citation>
    <scope>NUCLEOTIDE SEQUENCE [LARGE SCALE GENOMIC DNA]</scope>
    <source>
        <strain evidence="3 4">ATCC 25259</strain>
    </source>
</reference>
<dbReference type="Gene3D" id="3.40.50.620">
    <property type="entry name" value="HUPs"/>
    <property type="match status" value="2"/>
</dbReference>
<gene>
    <name evidence="3" type="ordered locus">Tbd_2614</name>
</gene>
<dbReference type="PANTHER" id="PTHR46268:SF15">
    <property type="entry name" value="UNIVERSAL STRESS PROTEIN HP_0031"/>
    <property type="match status" value="1"/>
</dbReference>
<dbReference type="InterPro" id="IPR006016">
    <property type="entry name" value="UspA"/>
</dbReference>
<feature type="domain" description="UspA" evidence="2">
    <location>
        <begin position="14"/>
        <end position="146"/>
    </location>
</feature>
<dbReference type="PRINTS" id="PR01438">
    <property type="entry name" value="UNVRSLSTRESS"/>
</dbReference>
<feature type="domain" description="UspA" evidence="2">
    <location>
        <begin position="154"/>
        <end position="279"/>
    </location>
</feature>
<dbReference type="STRING" id="292415.Tbd_2614"/>
<dbReference type="SUPFAM" id="SSF52402">
    <property type="entry name" value="Adenine nucleotide alpha hydrolases-like"/>
    <property type="match status" value="2"/>
</dbReference>
<comment type="similarity">
    <text evidence="1">Belongs to the universal stress protein A family.</text>
</comment>
<proteinExistence type="inferred from homology"/>
<name>Q3SFN9_THIDA</name>
<protein>
    <submittedName>
        <fullName evidence="3">Universal stress protein</fullName>
    </submittedName>
</protein>
<evidence type="ECO:0000256" key="1">
    <source>
        <dbReference type="ARBA" id="ARBA00008791"/>
    </source>
</evidence>
<dbReference type="Proteomes" id="UP000008291">
    <property type="component" value="Chromosome"/>
</dbReference>
<accession>Q3SFN9</accession>
<dbReference type="EMBL" id="CP000116">
    <property type="protein sequence ID" value="AAZ98567.1"/>
    <property type="molecule type" value="Genomic_DNA"/>
</dbReference>
<sequence>MTNTNTLTQTGTLRRIVVATDGTEASAGAVRTGVALARARGARLVGLSIALDNPEYSTLVPNLQEAAERNAREALKSFVDEAGPGAEAVTRDATDPAQGIAAAADELNADLIVMGRQHKSALGRLLVGHTTAGVIGAGATPVLVVPRAARLWEKRVLLATDGSSYSQAAAEAAGHLAAQTGLPVSVVSVVTTSHNDARRTEAERAVAAALEHLRGLGLTAEGEVAEGRPDEAIVRAAESAGADLIVLGSRGRTGLTKVLMGSVAERVIGHAACPVLVVKP</sequence>
<dbReference type="CDD" id="cd00293">
    <property type="entry name" value="USP-like"/>
    <property type="match status" value="2"/>
</dbReference>
<evidence type="ECO:0000313" key="4">
    <source>
        <dbReference type="Proteomes" id="UP000008291"/>
    </source>
</evidence>
<dbReference type="PANTHER" id="PTHR46268">
    <property type="entry name" value="STRESS RESPONSE PROTEIN NHAX"/>
    <property type="match status" value="1"/>
</dbReference>
<evidence type="ECO:0000259" key="2">
    <source>
        <dbReference type="Pfam" id="PF00582"/>
    </source>
</evidence>